<gene>
    <name evidence="3" type="ORF">Cgig2_032955</name>
</gene>
<keyword evidence="4" id="KW-1185">Reference proteome</keyword>
<evidence type="ECO:0000313" key="4">
    <source>
        <dbReference type="Proteomes" id="UP001153076"/>
    </source>
</evidence>
<sequence>MAFPPIYNTRETADYMRESFVWRWRRASRPPRPLLEDFHALWPCFSLPEAEAAAVDSEIPEMVQETFYAMLLNEAVELGVVHSFSAEGLEVVKFRGLDELGTEGSAAPTAGAPSCPFKVLFILVYYAIVFSSSGDVPEGSAGPQMEGRHPQFPSLLAIINGRVVAGVRRMAKTKSTLHIRSPDELLAKGTQEGASTGSSSPEGLSALGKSMLKKKGWAPKGLVAQIVAEGPEFPGAPTRSDLQDGPGNHFRNPKVVPTLKRLALEKLYLLRAGYTFVIPEKNATVNELLAKCIAVYCVTLDYDLRFPLYLMIEEILNKYELASIQVVPTSRHNVCSFIATCELHGLTCSAWAFSLVHTVQRAPKETRDLRWYCFNHRSGFMAAIEKKSKVKHWKVLVIAMLITFMFGRGLTSLLFYTEQARARLTVFKTEDAIPKQVAADAKRWHPLVSRGKKPTISLPVSKQQRNEGPLDETVASAPSQDLVTPGASDPPKVTEEEVALVKAFALGVRAAAECRRLEGLVSRHQWHWEKLKADLNARAADKKSLQRQLEEALMKAEADAAAGPKRVAQAKEQGYQQGHADTLGGYDPEEVKFIPPGKGEGVGDEATNSLDTEAGASEEEGHEDSRKLDV</sequence>
<feature type="region of interest" description="Disordered" evidence="2">
    <location>
        <begin position="560"/>
        <end position="630"/>
    </location>
</feature>
<proteinExistence type="predicted"/>
<organism evidence="3 4">
    <name type="scientific">Carnegiea gigantea</name>
    <dbReference type="NCBI Taxonomy" id="171969"/>
    <lineage>
        <taxon>Eukaryota</taxon>
        <taxon>Viridiplantae</taxon>
        <taxon>Streptophyta</taxon>
        <taxon>Embryophyta</taxon>
        <taxon>Tracheophyta</taxon>
        <taxon>Spermatophyta</taxon>
        <taxon>Magnoliopsida</taxon>
        <taxon>eudicotyledons</taxon>
        <taxon>Gunneridae</taxon>
        <taxon>Pentapetalae</taxon>
        <taxon>Caryophyllales</taxon>
        <taxon>Cactineae</taxon>
        <taxon>Cactaceae</taxon>
        <taxon>Cactoideae</taxon>
        <taxon>Echinocereeae</taxon>
        <taxon>Carnegiea</taxon>
    </lineage>
</organism>
<feature type="region of interest" description="Disordered" evidence="2">
    <location>
        <begin position="452"/>
        <end position="491"/>
    </location>
</feature>
<reference evidence="3" key="1">
    <citation type="submission" date="2022-04" db="EMBL/GenBank/DDBJ databases">
        <title>Carnegiea gigantea Genome sequencing and assembly v2.</title>
        <authorList>
            <person name="Copetti D."/>
            <person name="Sanderson M.J."/>
            <person name="Burquez A."/>
            <person name="Wojciechowski M.F."/>
        </authorList>
    </citation>
    <scope>NUCLEOTIDE SEQUENCE</scope>
    <source>
        <strain evidence="3">SGP5-SGP5p</strain>
        <tissue evidence="3">Aerial part</tissue>
    </source>
</reference>
<protein>
    <submittedName>
        <fullName evidence="3">Uncharacterized protein</fullName>
    </submittedName>
</protein>
<feature type="coiled-coil region" evidence="1">
    <location>
        <begin position="532"/>
        <end position="559"/>
    </location>
</feature>
<evidence type="ECO:0000256" key="2">
    <source>
        <dbReference type="SAM" id="MobiDB-lite"/>
    </source>
</evidence>
<dbReference type="OrthoDB" id="1752359at2759"/>
<name>A0A9Q1GXQ4_9CARY</name>
<keyword evidence="1" id="KW-0175">Coiled coil</keyword>
<dbReference type="EMBL" id="JAKOGI010001157">
    <property type="protein sequence ID" value="KAJ8427306.1"/>
    <property type="molecule type" value="Genomic_DNA"/>
</dbReference>
<comment type="caution">
    <text evidence="3">The sequence shown here is derived from an EMBL/GenBank/DDBJ whole genome shotgun (WGS) entry which is preliminary data.</text>
</comment>
<dbReference type="AlphaFoldDB" id="A0A9Q1GXQ4"/>
<dbReference type="Proteomes" id="UP001153076">
    <property type="component" value="Unassembled WGS sequence"/>
</dbReference>
<evidence type="ECO:0000256" key="1">
    <source>
        <dbReference type="SAM" id="Coils"/>
    </source>
</evidence>
<evidence type="ECO:0000313" key="3">
    <source>
        <dbReference type="EMBL" id="KAJ8427306.1"/>
    </source>
</evidence>
<accession>A0A9Q1GXQ4</accession>